<reference evidence="4" key="1">
    <citation type="submission" date="2012-02" db="EMBL/GenBank/DDBJ databases">
        <title>Genome sequencing of Giardia lamblia Genotypes A2 and B isolates (DH and GS) and comparative analysis with the genomes of Genotypes A1 and E (WB and Pig).</title>
        <authorList>
            <person name="Adam R."/>
            <person name="Dahlstrom E."/>
            <person name="Martens C."/>
            <person name="Bruno D."/>
            <person name="Barbian K."/>
            <person name="Porcella S.F."/>
            <person name="Nash T."/>
        </authorList>
    </citation>
    <scope>NUCLEOTIDE SEQUENCE</scope>
    <source>
        <strain evidence="4">DH</strain>
    </source>
</reference>
<dbReference type="VEuPathDB" id="GiardiaDB:DHA2_152455"/>
<dbReference type="PANTHER" id="PTHR11668">
    <property type="entry name" value="SERINE/THREONINE PROTEIN PHOSPHATASE"/>
    <property type="match status" value="1"/>
</dbReference>
<dbReference type="EC" id="3.1.3.16" evidence="1"/>
<dbReference type="PRINTS" id="PR00114">
    <property type="entry name" value="STPHPHTASE"/>
</dbReference>
<dbReference type="VEuPathDB" id="GiardiaDB:QR46_0648"/>
<comment type="similarity">
    <text evidence="1">Belongs to the PPP phosphatase family.</text>
</comment>
<sequence>MVAASMKRRGIFQLENSKTMIVYLLVLLTVIGGKQLAALPADEVVEQLELAVERFLIQRKIPDQTELGFILNHLHYQTKKDGVVGVQEINIDKNIHQIAVIGDLHGDAESTKHIFQKVLLNKTFMESGMAVFLGDYVDRGQHGINVLTSILAAKIVYGDRVIIIRGNHESENLNRRYGFLDEVSRAYGHAFYHKTIAPFFKLLPVAYVASVTSHTTLANRILFVHGGLPRNATLDTLILRSKVDIPSSNNITDQRYTHSLENCLPEDAVQDILWSDPSQTVHGKDTLNDYTKNPRGAGILYSSEFYRKFATENRVFAMFRGHQVVKNGFRRDFFNHYTVFSSSDYVGMKNKGAYAVLDVRCMRTTVTSDVDVIGLQNYKEVNLAHCIHAYPVIQKPENGTINNS</sequence>
<dbReference type="InterPro" id="IPR050341">
    <property type="entry name" value="PP1_catalytic_subunit"/>
</dbReference>
<organism evidence="3 4">
    <name type="scientific">Giardia intestinalis</name>
    <name type="common">Giardia lamblia</name>
    <dbReference type="NCBI Taxonomy" id="5741"/>
    <lineage>
        <taxon>Eukaryota</taxon>
        <taxon>Metamonada</taxon>
        <taxon>Diplomonadida</taxon>
        <taxon>Hexamitidae</taxon>
        <taxon>Giardiinae</taxon>
        <taxon>Giardia</taxon>
    </lineage>
</organism>
<dbReference type="PROSITE" id="PS00125">
    <property type="entry name" value="SER_THR_PHOSPHATASE"/>
    <property type="match status" value="1"/>
</dbReference>
<dbReference type="VEuPathDB" id="GiardiaDB:GL50803_0013524"/>
<dbReference type="Gene3D" id="3.60.21.10">
    <property type="match status" value="1"/>
</dbReference>
<dbReference type="InterPro" id="IPR006186">
    <property type="entry name" value="Ser/Thr-sp_prot-phosphatase"/>
</dbReference>
<dbReference type="InterPro" id="IPR004843">
    <property type="entry name" value="Calcineurin-like_PHP"/>
</dbReference>
<reference evidence="3 4" key="2">
    <citation type="journal article" date="2013" name="Genome Biol. Evol.">
        <title>Genome sequencing of Giardia lamblia genotypes A2 and B isolates (DH and GS) and comparative analysis with the genomes of genotypes A1 and E (WB and Pig).</title>
        <authorList>
            <person name="Adam R.D."/>
            <person name="Dahlstrom E.W."/>
            <person name="Martens C.A."/>
            <person name="Bruno D.P."/>
            <person name="Barbian K.D."/>
            <person name="Ricklefs S.M."/>
            <person name="Hernandez M.M."/>
            <person name="Narla N.P."/>
            <person name="Patel R.B."/>
            <person name="Porcella S.F."/>
            <person name="Nash T.E."/>
        </authorList>
    </citation>
    <scope>NUCLEOTIDE SEQUENCE [LARGE SCALE GENOMIC DNA]</scope>
    <source>
        <strain evidence="3 4">DH</strain>
    </source>
</reference>
<evidence type="ECO:0000313" key="3">
    <source>
        <dbReference type="EMBL" id="ESU36921.1"/>
    </source>
</evidence>
<evidence type="ECO:0000256" key="1">
    <source>
        <dbReference type="RuleBase" id="RU004273"/>
    </source>
</evidence>
<evidence type="ECO:0000313" key="4">
    <source>
        <dbReference type="Proteomes" id="UP000018320"/>
    </source>
</evidence>
<dbReference type="InterPro" id="IPR029052">
    <property type="entry name" value="Metallo-depent_PP-like"/>
</dbReference>
<gene>
    <name evidence="3" type="ORF">DHA2_152455</name>
</gene>
<evidence type="ECO:0000259" key="2">
    <source>
        <dbReference type="PROSITE" id="PS00125"/>
    </source>
</evidence>
<comment type="caution">
    <text evidence="3">The sequence shown here is derived from an EMBL/GenBank/DDBJ whole genome shotgun (WGS) entry which is preliminary data.</text>
</comment>
<dbReference type="Proteomes" id="UP000018320">
    <property type="component" value="Unassembled WGS sequence"/>
</dbReference>
<accession>V6TDM2</accession>
<dbReference type="CDD" id="cd00144">
    <property type="entry name" value="MPP_PPP_family"/>
    <property type="match status" value="1"/>
</dbReference>
<dbReference type="Pfam" id="PF00149">
    <property type="entry name" value="Metallophos"/>
    <property type="match status" value="1"/>
</dbReference>
<dbReference type="EMBL" id="AHGT01000037">
    <property type="protein sequence ID" value="ESU36921.1"/>
    <property type="molecule type" value="Genomic_DNA"/>
</dbReference>
<name>V6TDM2_GIAIN</name>
<keyword evidence="1" id="KW-0378">Hydrolase</keyword>
<dbReference type="AlphaFoldDB" id="V6TDM2"/>
<dbReference type="SMART" id="SM00156">
    <property type="entry name" value="PP2Ac"/>
    <property type="match status" value="1"/>
</dbReference>
<dbReference type="VEuPathDB" id="GiardiaDB:GL50581_126"/>
<comment type="catalytic activity">
    <reaction evidence="1">
        <text>O-phospho-L-threonyl-[protein] + H2O = L-threonyl-[protein] + phosphate</text>
        <dbReference type="Rhea" id="RHEA:47004"/>
        <dbReference type="Rhea" id="RHEA-COMP:11060"/>
        <dbReference type="Rhea" id="RHEA-COMP:11605"/>
        <dbReference type="ChEBI" id="CHEBI:15377"/>
        <dbReference type="ChEBI" id="CHEBI:30013"/>
        <dbReference type="ChEBI" id="CHEBI:43474"/>
        <dbReference type="ChEBI" id="CHEBI:61977"/>
        <dbReference type="EC" id="3.1.3.16"/>
    </reaction>
</comment>
<dbReference type="SUPFAM" id="SSF56300">
    <property type="entry name" value="Metallo-dependent phosphatases"/>
    <property type="match status" value="1"/>
</dbReference>
<protein>
    <recommendedName>
        <fullName evidence="1">Serine/threonine-protein phosphatase</fullName>
        <ecNumber evidence="1">3.1.3.16</ecNumber>
    </recommendedName>
</protein>
<dbReference type="PANTHER" id="PTHR11668:SF496">
    <property type="entry name" value="SERINE_THREONINE-PROTEIN PHOSPHATASE"/>
    <property type="match status" value="1"/>
</dbReference>
<dbReference type="GO" id="GO:0004722">
    <property type="term" value="F:protein serine/threonine phosphatase activity"/>
    <property type="evidence" value="ECO:0007669"/>
    <property type="project" value="UniProtKB-EC"/>
</dbReference>
<feature type="domain" description="Serine/threonine specific protein phosphatases" evidence="2">
    <location>
        <begin position="164"/>
        <end position="169"/>
    </location>
</feature>
<proteinExistence type="inferred from homology"/>